<dbReference type="AlphaFoldDB" id="A6F566"/>
<feature type="transmembrane region" description="Helical" evidence="1">
    <location>
        <begin position="143"/>
        <end position="160"/>
    </location>
</feature>
<organism evidence="2 3">
    <name type="scientific">Marinobacter algicola DG893</name>
    <dbReference type="NCBI Taxonomy" id="443152"/>
    <lineage>
        <taxon>Bacteria</taxon>
        <taxon>Pseudomonadati</taxon>
        <taxon>Pseudomonadota</taxon>
        <taxon>Gammaproteobacteria</taxon>
        <taxon>Pseudomonadales</taxon>
        <taxon>Marinobacteraceae</taxon>
        <taxon>Marinobacter</taxon>
    </lineage>
</organism>
<reference evidence="2 3" key="1">
    <citation type="submission" date="2007-06" db="EMBL/GenBank/DDBJ databases">
        <authorList>
            <person name="Green D."/>
            <person name="Ferriera S."/>
            <person name="Johnson J."/>
            <person name="Kravitz S."/>
            <person name="Beeson K."/>
            <person name="Sutton G."/>
            <person name="Rogers Y.-H."/>
            <person name="Friedman R."/>
            <person name="Frazier M."/>
            <person name="Venter J.C."/>
        </authorList>
    </citation>
    <scope>NUCLEOTIDE SEQUENCE [LARGE SCALE GENOMIC DNA]</scope>
    <source>
        <strain evidence="2 3">DG893</strain>
    </source>
</reference>
<accession>A6F566</accession>
<keyword evidence="3" id="KW-1185">Reference proteome</keyword>
<feature type="transmembrane region" description="Helical" evidence="1">
    <location>
        <begin position="68"/>
        <end position="84"/>
    </location>
</feature>
<dbReference type="EMBL" id="ABCP01000053">
    <property type="protein sequence ID" value="EDM46103.1"/>
    <property type="molecule type" value="Genomic_DNA"/>
</dbReference>
<sequence length="163" mass="18774">MIVVRLILIFTCAYLANLKAIENVWGEAGNISNFAFSALMNLFSAVYFCYGVYLFYVSRKLKLRMEKYEVIFSLIAILALPFSLLGLDVFSTYFLGLAILFCALVNLKGEQVRGFIWEHRFHEFSQWPDDGNVTHRQVEKLKWILLIGILIFAFSGLFSGEIY</sequence>
<gene>
    <name evidence="2" type="ORF">MDG893_19274</name>
</gene>
<keyword evidence="1" id="KW-1133">Transmembrane helix</keyword>
<protein>
    <submittedName>
        <fullName evidence="2">Uncharacterized protein</fullName>
    </submittedName>
</protein>
<evidence type="ECO:0000313" key="2">
    <source>
        <dbReference type="EMBL" id="EDM46103.1"/>
    </source>
</evidence>
<feature type="transmembrane region" description="Helical" evidence="1">
    <location>
        <begin position="90"/>
        <end position="107"/>
    </location>
</feature>
<evidence type="ECO:0000256" key="1">
    <source>
        <dbReference type="SAM" id="Phobius"/>
    </source>
</evidence>
<comment type="caution">
    <text evidence="2">The sequence shown here is derived from an EMBL/GenBank/DDBJ whole genome shotgun (WGS) entry which is preliminary data.</text>
</comment>
<evidence type="ECO:0000313" key="3">
    <source>
        <dbReference type="Proteomes" id="UP000005856"/>
    </source>
</evidence>
<keyword evidence="1" id="KW-0472">Membrane</keyword>
<name>A6F566_9GAMM</name>
<feature type="transmembrane region" description="Helical" evidence="1">
    <location>
        <begin position="36"/>
        <end position="56"/>
    </location>
</feature>
<proteinExistence type="predicted"/>
<dbReference type="Proteomes" id="UP000005856">
    <property type="component" value="Unassembled WGS sequence"/>
</dbReference>
<keyword evidence="1" id="KW-0812">Transmembrane</keyword>